<evidence type="ECO:0000313" key="6">
    <source>
        <dbReference type="Proteomes" id="UP000012062"/>
    </source>
</evidence>
<keyword evidence="1" id="KW-0805">Transcription regulation</keyword>
<dbReference type="Pfam" id="PF01022">
    <property type="entry name" value="HTH_5"/>
    <property type="match status" value="1"/>
</dbReference>
<dbReference type="AlphaFoldDB" id="M5EHV3"/>
<protein>
    <submittedName>
        <fullName evidence="5">Transcriptional activator HlyU (Modular protein)</fullName>
    </submittedName>
</protein>
<dbReference type="SUPFAM" id="SSF46785">
    <property type="entry name" value="Winged helix' DNA-binding domain"/>
    <property type="match status" value="1"/>
</dbReference>
<evidence type="ECO:0000256" key="2">
    <source>
        <dbReference type="ARBA" id="ARBA00023125"/>
    </source>
</evidence>
<dbReference type="SMART" id="SM00418">
    <property type="entry name" value="HTH_ARSR"/>
    <property type="match status" value="1"/>
</dbReference>
<keyword evidence="6" id="KW-1185">Reference proteome</keyword>
<evidence type="ECO:0000256" key="3">
    <source>
        <dbReference type="ARBA" id="ARBA00023163"/>
    </source>
</evidence>
<dbReference type="Gene3D" id="1.10.10.10">
    <property type="entry name" value="Winged helix-like DNA-binding domain superfamily/Winged helix DNA-binding domain"/>
    <property type="match status" value="1"/>
</dbReference>
<reference evidence="5 6" key="1">
    <citation type="submission" date="2013-02" db="EMBL/GenBank/DDBJ databases">
        <authorList>
            <person name="Genoscope - CEA"/>
        </authorList>
    </citation>
    <scope>NUCLEOTIDE SEQUENCE [LARGE SCALE GENOMIC DNA]</scope>
    <source>
        <strain evidence="5 6">STM 2683</strain>
    </source>
</reference>
<feature type="domain" description="HTH arsR-type" evidence="4">
    <location>
        <begin position="12"/>
        <end position="106"/>
    </location>
</feature>
<dbReference type="PRINTS" id="PR00778">
    <property type="entry name" value="HTHARSR"/>
</dbReference>
<dbReference type="NCBIfam" id="NF033788">
    <property type="entry name" value="HTH_metalloreg"/>
    <property type="match status" value="1"/>
</dbReference>
<proteinExistence type="predicted"/>
<dbReference type="CDD" id="cd00090">
    <property type="entry name" value="HTH_ARSR"/>
    <property type="match status" value="1"/>
</dbReference>
<accession>M5EHV3</accession>
<dbReference type="InterPro" id="IPR036388">
    <property type="entry name" value="WH-like_DNA-bd_sf"/>
</dbReference>
<dbReference type="STRING" id="1297569.MESS2_1220036"/>
<dbReference type="PANTHER" id="PTHR43132:SF2">
    <property type="entry name" value="ARSENICAL RESISTANCE OPERON REPRESSOR ARSR-RELATED"/>
    <property type="match status" value="1"/>
</dbReference>
<dbReference type="PROSITE" id="PS50987">
    <property type="entry name" value="HTH_ARSR_2"/>
    <property type="match status" value="1"/>
</dbReference>
<dbReference type="InterPro" id="IPR001845">
    <property type="entry name" value="HTH_ArsR_DNA-bd_dom"/>
</dbReference>
<evidence type="ECO:0000256" key="1">
    <source>
        <dbReference type="ARBA" id="ARBA00023015"/>
    </source>
</evidence>
<evidence type="ECO:0000313" key="5">
    <source>
        <dbReference type="EMBL" id="CCV04199.1"/>
    </source>
</evidence>
<dbReference type="PANTHER" id="PTHR43132">
    <property type="entry name" value="ARSENICAL RESISTANCE OPERON REPRESSOR ARSR-RELATED"/>
    <property type="match status" value="1"/>
</dbReference>
<organism evidence="5 6">
    <name type="scientific">Mesorhizobium metallidurans STM 2683</name>
    <dbReference type="NCBI Taxonomy" id="1297569"/>
    <lineage>
        <taxon>Bacteria</taxon>
        <taxon>Pseudomonadati</taxon>
        <taxon>Pseudomonadota</taxon>
        <taxon>Alphaproteobacteria</taxon>
        <taxon>Hyphomicrobiales</taxon>
        <taxon>Phyllobacteriaceae</taxon>
        <taxon>Mesorhizobium</taxon>
    </lineage>
</organism>
<dbReference type="eggNOG" id="COG0640">
    <property type="taxonomic scope" value="Bacteria"/>
</dbReference>
<dbReference type="GO" id="GO:0003700">
    <property type="term" value="F:DNA-binding transcription factor activity"/>
    <property type="evidence" value="ECO:0007669"/>
    <property type="project" value="InterPro"/>
</dbReference>
<dbReference type="InterPro" id="IPR051011">
    <property type="entry name" value="Metal_resp_trans_reg"/>
</dbReference>
<dbReference type="Proteomes" id="UP000012062">
    <property type="component" value="Unassembled WGS sequence"/>
</dbReference>
<dbReference type="InterPro" id="IPR036390">
    <property type="entry name" value="WH_DNA-bd_sf"/>
</dbReference>
<sequence>MRRAFAGGEMTERKSEHIDLIDLLGALANANRLKILSLIIDGELCVSAINAHVDLSEAALSHRLAKLRKLRLIESRRQGTTIYYPCRSQKVRSVFRTLDEICSGLIFGAAISPGT</sequence>
<name>M5EHV3_9HYPH</name>
<evidence type="ECO:0000259" key="4">
    <source>
        <dbReference type="PROSITE" id="PS50987"/>
    </source>
</evidence>
<keyword evidence="2" id="KW-0238">DNA-binding</keyword>
<dbReference type="GO" id="GO:0003677">
    <property type="term" value="F:DNA binding"/>
    <property type="evidence" value="ECO:0007669"/>
    <property type="project" value="UniProtKB-KW"/>
</dbReference>
<keyword evidence="3" id="KW-0804">Transcription</keyword>
<dbReference type="InterPro" id="IPR011991">
    <property type="entry name" value="ArsR-like_HTH"/>
</dbReference>
<dbReference type="EMBL" id="CAUM01000027">
    <property type="protein sequence ID" value="CCV04199.1"/>
    <property type="molecule type" value="Genomic_DNA"/>
</dbReference>
<comment type="caution">
    <text evidence="5">The sequence shown here is derived from an EMBL/GenBank/DDBJ whole genome shotgun (WGS) entry which is preliminary data.</text>
</comment>
<gene>
    <name evidence="5" type="ORF">MESS2_1220036</name>
</gene>